<dbReference type="PANTHER" id="PTHR42941:SF1">
    <property type="entry name" value="SLL1037 PROTEIN"/>
    <property type="match status" value="1"/>
</dbReference>
<comment type="caution">
    <text evidence="1">The sequence shown here is derived from an EMBL/GenBank/DDBJ whole genome shotgun (WGS) entry which is preliminary data.</text>
</comment>
<dbReference type="SUPFAM" id="SSF53850">
    <property type="entry name" value="Periplasmic binding protein-like II"/>
    <property type="match status" value="1"/>
</dbReference>
<dbReference type="Gene3D" id="3.40.190.10">
    <property type="entry name" value="Periplasmic binding protein-like II"/>
    <property type="match status" value="2"/>
</dbReference>
<dbReference type="InterPro" id="IPR011852">
    <property type="entry name" value="TRAP_TAXI"/>
</dbReference>
<evidence type="ECO:0000313" key="2">
    <source>
        <dbReference type="Proteomes" id="UP000739565"/>
    </source>
</evidence>
<gene>
    <name evidence="1" type="ORF">KZZ10_11750</name>
</gene>
<dbReference type="RefSeq" id="WP_259661728.1">
    <property type="nucleotide sequence ID" value="NZ_JAHXRI010000010.1"/>
</dbReference>
<sequence>MKTAYLRIVFTSLAILAITFLANDIYQSLPSDKVKILTGPEGGSFYKTALDYKKMLEQRGFKVELEPVANTAELAQQVNSTRTRNTISFMIGSIDHSQFSHVRTLSVIGMQPLFLFYQNSLGKLVSLSSLKGSKIVLPPKTSLSAHYALAVLDLYGINPENTPIDFVPFSDMVQKLKQGEYFAGFVMLAADSAAVEDLARDDKLSLYSYHHIRGLLAKLKDLDSVVLPLGGFDVLQNIPHQPTDLLAGRVEVIANKSIDKSLLFSLLESFENLHYGQTLVSKSGEFPIFAGANGVMHESVQNFQKSGTPWLYRNFPSTLAVLIDKYLFIGLAIFLLAEIYRNLRYLYELMALSAETFALRTIARTNFRIQSGKSLGFLSQLVRRWAIAIIERRTIRQKAAALISTTGKSNETL</sequence>
<proteinExistence type="predicted"/>
<dbReference type="Proteomes" id="UP000739565">
    <property type="component" value="Unassembled WGS sequence"/>
</dbReference>
<name>A0A953T575_9BURK</name>
<keyword evidence="2" id="KW-1185">Reference proteome</keyword>
<dbReference type="EMBL" id="JAHXRI010000010">
    <property type="protein sequence ID" value="MBZ1351321.1"/>
    <property type="molecule type" value="Genomic_DNA"/>
</dbReference>
<organism evidence="1 2">
    <name type="scientific">Zwartia hollandica</name>
    <dbReference type="NCBI Taxonomy" id="324606"/>
    <lineage>
        <taxon>Bacteria</taxon>
        <taxon>Pseudomonadati</taxon>
        <taxon>Pseudomonadota</taxon>
        <taxon>Betaproteobacteria</taxon>
        <taxon>Burkholderiales</taxon>
        <taxon>Alcaligenaceae</taxon>
        <taxon>Zwartia</taxon>
    </lineage>
</organism>
<dbReference type="AlphaFoldDB" id="A0A953T575"/>
<protein>
    <recommendedName>
        <fullName evidence="3">SsuA/THI5-like domain-containing protein</fullName>
    </recommendedName>
</protein>
<evidence type="ECO:0008006" key="3">
    <source>
        <dbReference type="Google" id="ProtNLM"/>
    </source>
</evidence>
<reference evidence="1" key="1">
    <citation type="submission" date="2021-07" db="EMBL/GenBank/DDBJ databases">
        <title>New genus and species of the family Alcaligenaceae.</title>
        <authorList>
            <person name="Hahn M.W."/>
        </authorList>
    </citation>
    <scope>NUCLEOTIDE SEQUENCE</scope>
    <source>
        <strain evidence="1">LF4-65</strain>
    </source>
</reference>
<dbReference type="PANTHER" id="PTHR42941">
    <property type="entry name" value="SLL1037 PROTEIN"/>
    <property type="match status" value="1"/>
</dbReference>
<evidence type="ECO:0000313" key="1">
    <source>
        <dbReference type="EMBL" id="MBZ1351321.1"/>
    </source>
</evidence>
<accession>A0A953T575</accession>